<keyword evidence="1" id="KW-0732">Signal</keyword>
<proteinExistence type="predicted"/>
<feature type="signal peptide" evidence="1">
    <location>
        <begin position="1"/>
        <end position="22"/>
    </location>
</feature>
<dbReference type="Proteomes" id="UP000234653">
    <property type="component" value="Chromosome"/>
</dbReference>
<feature type="chain" id="PRO_5039663861" description="S-layer protein C-terminal domain-containing protein" evidence="1">
    <location>
        <begin position="23"/>
        <end position="294"/>
    </location>
</feature>
<feature type="domain" description="S-layer protein C-terminal" evidence="2">
    <location>
        <begin position="52"/>
        <end position="94"/>
    </location>
</feature>
<protein>
    <recommendedName>
        <fullName evidence="2">S-layer protein C-terminal domain-containing protein</fullName>
    </recommendedName>
</protein>
<keyword evidence="4" id="KW-1185">Reference proteome</keyword>
<evidence type="ECO:0000313" key="3">
    <source>
        <dbReference type="EMBL" id="AUI72506.1"/>
    </source>
</evidence>
<name>A0A2K9HKR7_9LACO</name>
<evidence type="ECO:0000313" key="4">
    <source>
        <dbReference type="Proteomes" id="UP000234653"/>
    </source>
</evidence>
<organism evidence="3 4">
    <name type="scientific">Companilactobacillus alimentarius DSM 20249</name>
    <dbReference type="NCBI Taxonomy" id="1423720"/>
    <lineage>
        <taxon>Bacteria</taxon>
        <taxon>Bacillati</taxon>
        <taxon>Bacillota</taxon>
        <taxon>Bacilli</taxon>
        <taxon>Lactobacillales</taxon>
        <taxon>Lactobacillaceae</taxon>
        <taxon>Companilactobacillus</taxon>
    </lineage>
</organism>
<gene>
    <name evidence="3" type="ORF">LA20249_10070</name>
</gene>
<evidence type="ECO:0000256" key="1">
    <source>
        <dbReference type="SAM" id="SignalP"/>
    </source>
</evidence>
<dbReference type="Pfam" id="PF03217">
    <property type="entry name" value="SlpA"/>
    <property type="match status" value="2"/>
</dbReference>
<evidence type="ECO:0000259" key="2">
    <source>
        <dbReference type="Pfam" id="PF03217"/>
    </source>
</evidence>
<dbReference type="InterPro" id="IPR024968">
    <property type="entry name" value="SlpA_C_lactobacillus"/>
</dbReference>
<dbReference type="EMBL" id="CP018867">
    <property type="protein sequence ID" value="AUI72506.1"/>
    <property type="molecule type" value="Genomic_DNA"/>
</dbReference>
<accession>A0A2K9HKR7</accession>
<sequence>MKRNKALIGSALALLIAPTVLSNLSPQDVSAAETTQQSGLVGTVRRGSGILVNNQGQTITSTYLPNFSSWKLGPSTQINGITYYQVATNEWIAADSIDISNANHQVTNLSSDTSNQIDVNATKIGTTKWASAVVNSQGQAITGVTLPAGTSWKLGASININGNVYLQVATNEWVAANDLNIQVTEPVNATQSTSATTTNNTATTDTQTQQQPLVGTVVDGPADLYDTSMDSFSDRQLQNGTNWKIGQMVQNKYGHTFYQVSTNEWAQSSNIHLNQNDAENNVTNEPEFATSVTQ</sequence>
<dbReference type="AlphaFoldDB" id="A0A2K9HKR7"/>
<feature type="domain" description="S-layer protein C-terminal" evidence="2">
    <location>
        <begin position="128"/>
        <end position="177"/>
    </location>
</feature>
<reference evidence="3 4" key="1">
    <citation type="submission" date="2016-12" db="EMBL/GenBank/DDBJ databases">
        <title>The whole genome sequencing and assembly of Lactobacillus alimentarius DSM 20249T strain.</title>
        <authorList>
            <person name="Lee Y.-J."/>
            <person name="Yi H."/>
            <person name="Bahn Y.-S."/>
            <person name="Kim J.F."/>
            <person name="Lee D.-W."/>
        </authorList>
    </citation>
    <scope>NUCLEOTIDE SEQUENCE [LARGE SCALE GENOMIC DNA]</scope>
    <source>
        <strain evidence="3 4">DSM 20249</strain>
    </source>
</reference>
<dbReference type="RefSeq" id="WP_057737620.1">
    <property type="nucleotide sequence ID" value="NZ_AZDQ01000006.1"/>
</dbReference>
<dbReference type="KEGG" id="lali:LA20249_10070"/>